<proteinExistence type="predicted"/>
<dbReference type="RefSeq" id="WP_316411856.1">
    <property type="nucleotide sequence ID" value="NZ_AP027080.1"/>
</dbReference>
<feature type="chain" id="PRO_5041225355" description="DUF2911 domain-containing protein" evidence="1">
    <location>
        <begin position="17"/>
        <end position="342"/>
    </location>
</feature>
<dbReference type="SUPFAM" id="SSF48452">
    <property type="entry name" value="TPR-like"/>
    <property type="match status" value="1"/>
</dbReference>
<evidence type="ECO:0000313" key="3">
    <source>
        <dbReference type="Proteomes" id="UP001238179"/>
    </source>
</evidence>
<evidence type="ECO:0008006" key="4">
    <source>
        <dbReference type="Google" id="ProtNLM"/>
    </source>
</evidence>
<dbReference type="InterPro" id="IPR021314">
    <property type="entry name" value="DUF2911"/>
</dbReference>
<keyword evidence="1" id="KW-0732">Signal</keyword>
<organism evidence="2 3">
    <name type="scientific">Mesoterricola silvestris</name>
    <dbReference type="NCBI Taxonomy" id="2927979"/>
    <lineage>
        <taxon>Bacteria</taxon>
        <taxon>Pseudomonadati</taxon>
        <taxon>Acidobacteriota</taxon>
        <taxon>Holophagae</taxon>
        <taxon>Holophagales</taxon>
        <taxon>Holophagaceae</taxon>
        <taxon>Mesoterricola</taxon>
    </lineage>
</organism>
<dbReference type="KEGG" id="msil:METEAL_23880"/>
<dbReference type="Gene3D" id="1.25.40.10">
    <property type="entry name" value="Tetratricopeptide repeat domain"/>
    <property type="match status" value="1"/>
</dbReference>
<dbReference type="AlphaFoldDB" id="A0AA48GNM8"/>
<reference evidence="3" key="1">
    <citation type="journal article" date="2023" name="Int. J. Syst. Evol. Microbiol.">
        <title>Mesoterricola silvestris gen. nov., sp. nov., Mesoterricola sediminis sp. nov., Geothrix oryzae sp. nov., Geothrix edaphica sp. nov., Geothrix rubra sp. nov., and Geothrix limicola sp. nov., six novel members of Acidobacteriota isolated from soils.</title>
        <authorList>
            <person name="Itoh H."/>
            <person name="Sugisawa Y."/>
            <person name="Mise K."/>
            <person name="Xu Z."/>
            <person name="Kuniyasu M."/>
            <person name="Ushijima N."/>
            <person name="Kawano K."/>
            <person name="Kobayashi E."/>
            <person name="Shiratori Y."/>
            <person name="Masuda Y."/>
            <person name="Senoo K."/>
        </authorList>
    </citation>
    <scope>NUCLEOTIDE SEQUENCE [LARGE SCALE GENOMIC DNA]</scope>
    <source>
        <strain evidence="3">W79</strain>
    </source>
</reference>
<sequence length="342" mass="36918">MHRAPFGLLLAASALAAQTPPLVLPQASPRAQVAQTVGLTDITVTYARPSVHGRKVWGGLVPYGQVWRAGANENTTVTFSTPVKAGGVALPAGTYGLHMLPTAAAWTVIFSNESHAWGSFSYDPREDAARFTVTPVAAEALDRLEYAFDEVTDGAATLSLRWEKLRVPLRIEVDTNQVVVASLREQLRGLPRFSAEGWAGAAGWCVRHDVNLEEAQAWVDRSLEMKETFGALRTKALLADKRGDAAGAAALRTRAMAVATEAEVNNLGYALLGQGKVDEALDLFRRNVKDHADSWNAYDSLAEGLAAKGDKAGALKNYQQALGMVRAEDQRARIRTELAKLQ</sequence>
<evidence type="ECO:0000313" key="2">
    <source>
        <dbReference type="EMBL" id="BDU73214.1"/>
    </source>
</evidence>
<dbReference type="InterPro" id="IPR011990">
    <property type="entry name" value="TPR-like_helical_dom_sf"/>
</dbReference>
<gene>
    <name evidence="2" type="ORF">METEAL_23880</name>
</gene>
<evidence type="ECO:0000256" key="1">
    <source>
        <dbReference type="SAM" id="SignalP"/>
    </source>
</evidence>
<feature type="signal peptide" evidence="1">
    <location>
        <begin position="1"/>
        <end position="16"/>
    </location>
</feature>
<dbReference type="EMBL" id="AP027080">
    <property type="protein sequence ID" value="BDU73214.1"/>
    <property type="molecule type" value="Genomic_DNA"/>
</dbReference>
<dbReference type="Pfam" id="PF11138">
    <property type="entry name" value="DUF2911"/>
    <property type="match status" value="1"/>
</dbReference>
<keyword evidence="3" id="KW-1185">Reference proteome</keyword>
<dbReference type="Proteomes" id="UP001238179">
    <property type="component" value="Chromosome"/>
</dbReference>
<protein>
    <recommendedName>
        <fullName evidence="4">DUF2911 domain-containing protein</fullName>
    </recommendedName>
</protein>
<accession>A0AA48GNM8</accession>
<name>A0AA48GNM8_9BACT</name>